<dbReference type="Proteomes" id="UP000433471">
    <property type="component" value="Segment"/>
</dbReference>
<accession>A0A6B9JAR1</accession>
<keyword evidence="5" id="KW-1185">Reference proteome</keyword>
<protein>
    <recommendedName>
        <fullName evidence="3">Pesticin C-terminal domain-containing protein</fullName>
    </recommendedName>
</protein>
<keyword evidence="2" id="KW-0081">Bacteriolytic enzyme</keyword>
<dbReference type="InterPro" id="IPR031922">
    <property type="entry name" value="Pesticin_C"/>
</dbReference>
<dbReference type="Pfam" id="PF16754">
    <property type="entry name" value="Pesticin"/>
    <property type="match status" value="1"/>
</dbReference>
<organism evidence="4 5">
    <name type="scientific">Vibrio phage vB_VchM_Kuja</name>
    <dbReference type="NCBI Taxonomy" id="2686437"/>
    <lineage>
        <taxon>Viruses</taxon>
        <taxon>Duplodnaviria</taxon>
        <taxon>Heunggongvirae</taxon>
        <taxon>Uroviricota</taxon>
        <taxon>Caudoviricetes</taxon>
        <taxon>Pantevenvirales</taxon>
        <taxon>Ackermannviridae</taxon>
        <taxon>Kujavirus</taxon>
        <taxon>Kujavirus kuja</taxon>
    </lineage>
</organism>
<feature type="domain" description="Pesticin C-terminal" evidence="3">
    <location>
        <begin position="3"/>
        <end position="150"/>
    </location>
</feature>
<name>A0A6B9JAR1_9CAUD</name>
<evidence type="ECO:0000313" key="4">
    <source>
        <dbReference type="EMBL" id="QGZ16046.1"/>
    </source>
</evidence>
<proteinExistence type="predicted"/>
<dbReference type="SUPFAM" id="SSF53955">
    <property type="entry name" value="Lysozyme-like"/>
    <property type="match status" value="1"/>
</dbReference>
<dbReference type="GO" id="GO:0003796">
    <property type="term" value="F:lysozyme activity"/>
    <property type="evidence" value="ECO:0007669"/>
    <property type="project" value="InterPro"/>
</dbReference>
<dbReference type="GO" id="GO:0031640">
    <property type="term" value="P:killing of cells of another organism"/>
    <property type="evidence" value="ECO:0007669"/>
    <property type="project" value="UniProtKB-KW"/>
</dbReference>
<evidence type="ECO:0000313" key="5">
    <source>
        <dbReference type="Proteomes" id="UP000433471"/>
    </source>
</evidence>
<evidence type="ECO:0000259" key="3">
    <source>
        <dbReference type="Pfam" id="PF16754"/>
    </source>
</evidence>
<evidence type="ECO:0000256" key="1">
    <source>
        <dbReference type="ARBA" id="ARBA00022529"/>
    </source>
</evidence>
<dbReference type="CDD" id="cd16902">
    <property type="entry name" value="pesticin_lyz"/>
    <property type="match status" value="1"/>
</dbReference>
<dbReference type="EMBL" id="MN718199">
    <property type="protein sequence ID" value="QGZ16046.1"/>
    <property type="molecule type" value="Genomic_DNA"/>
</dbReference>
<gene>
    <name evidence="4" type="ORF">Kuja_0550</name>
</gene>
<dbReference type="InterPro" id="IPR023347">
    <property type="entry name" value="Lysozyme_dom_sf"/>
</dbReference>
<dbReference type="InterPro" id="IPR023346">
    <property type="entry name" value="Lysozyme-like_dom_sf"/>
</dbReference>
<dbReference type="Gene3D" id="1.10.530.40">
    <property type="match status" value="1"/>
</dbReference>
<reference evidence="4 5" key="1">
    <citation type="submission" date="2019-11" db="EMBL/GenBank/DDBJ databases">
        <title>Characterization of a novel member of the family Ackermannviridae.</title>
        <authorList>
            <person name="Maina A.N."/>
            <person name="Mwaura F.B."/>
            <person name="Jumba M."/>
        </authorList>
    </citation>
    <scope>NUCLEOTIDE SEQUENCE [LARGE SCALE GENOMIC DNA]</scope>
</reference>
<evidence type="ECO:0000256" key="2">
    <source>
        <dbReference type="ARBA" id="ARBA00022638"/>
    </source>
</evidence>
<sequence length="178" mass="20150">MKNIDFEFIEKLEGFELKGYVPDPKNSQSGVTIASGFDIGARTSAELDKLFKPEIANKLKPYVGLKKESALNALKLKPLTVTKEQAREINAVAHKQSIDRLVKSFNAVSKIPFEQLTKRQATVIASVSFQYGDLSKKTPNFWKQVTSHDWVAVVKNLRNFGDRYKSRRNKEADFLEGK</sequence>
<dbReference type="GO" id="GO:0042742">
    <property type="term" value="P:defense response to bacterium"/>
    <property type="evidence" value="ECO:0007669"/>
    <property type="project" value="UniProtKB-KW"/>
</dbReference>
<keyword evidence="1" id="KW-0929">Antimicrobial</keyword>